<feature type="non-terminal residue" evidence="1">
    <location>
        <position position="301"/>
    </location>
</feature>
<accession>A0A8S2YWN0</accession>
<feature type="non-terminal residue" evidence="1">
    <location>
        <position position="1"/>
    </location>
</feature>
<gene>
    <name evidence="1" type="ORF">SRO942_LOCUS48234</name>
</gene>
<organism evidence="1 2">
    <name type="scientific">Didymodactylos carnosus</name>
    <dbReference type="NCBI Taxonomy" id="1234261"/>
    <lineage>
        <taxon>Eukaryota</taxon>
        <taxon>Metazoa</taxon>
        <taxon>Spiralia</taxon>
        <taxon>Gnathifera</taxon>
        <taxon>Rotifera</taxon>
        <taxon>Eurotatoria</taxon>
        <taxon>Bdelloidea</taxon>
        <taxon>Philodinida</taxon>
        <taxon>Philodinidae</taxon>
        <taxon>Didymodactylos</taxon>
    </lineage>
</organism>
<dbReference type="GO" id="GO:0004842">
    <property type="term" value="F:ubiquitin-protein transferase activity"/>
    <property type="evidence" value="ECO:0007669"/>
    <property type="project" value="InterPro"/>
</dbReference>
<dbReference type="PANTHER" id="PTHR22605">
    <property type="entry name" value="RZ-TYPE DOMAIN-CONTAINING PROTEIN"/>
    <property type="match status" value="1"/>
</dbReference>
<dbReference type="AlphaFoldDB" id="A0A8S2YWN0"/>
<dbReference type="OrthoDB" id="2423195at2759"/>
<reference evidence="1" key="1">
    <citation type="submission" date="2021-02" db="EMBL/GenBank/DDBJ databases">
        <authorList>
            <person name="Nowell W R."/>
        </authorList>
    </citation>
    <scope>NUCLEOTIDE SEQUENCE</scope>
</reference>
<dbReference type="GO" id="GO:0016887">
    <property type="term" value="F:ATP hydrolysis activity"/>
    <property type="evidence" value="ECO:0007669"/>
    <property type="project" value="InterPro"/>
</dbReference>
<comment type="caution">
    <text evidence="1">The sequence shown here is derived from an EMBL/GenBank/DDBJ whole genome shotgun (WGS) entry which is preliminary data.</text>
</comment>
<dbReference type="InterPro" id="IPR031248">
    <property type="entry name" value="RNF213"/>
</dbReference>
<dbReference type="PANTHER" id="PTHR22605:SF1">
    <property type="entry name" value="RZ-TYPE DOMAIN-CONTAINING PROTEIN"/>
    <property type="match status" value="1"/>
</dbReference>
<dbReference type="EMBL" id="CAJOBC010123185">
    <property type="protein sequence ID" value="CAF4583609.1"/>
    <property type="molecule type" value="Genomic_DNA"/>
</dbReference>
<dbReference type="Proteomes" id="UP000681722">
    <property type="component" value="Unassembled WGS sequence"/>
</dbReference>
<sequence>QFFLENDPENESLQAAEVPPVVPDPAPAVPVPAPVPVVDVPLPATAPIDNKLLTEIKNGLKNFEYSDDILKHMWRTILFVSQANALNIAIQLVTELHDYITSQLVTYSLIQPSIQLQTLLEQTHVPSMASSIKIFDEFVSFTKTKPLFYRLLLHPGVTEEQLEEFMLPICQLAREIPNLELVIFFDEVNTSSCLGFFKEMFMDRTVHGKALPSNIFFTAAINPYIKEDANDGANDDSMLVHRQRYLVHELPQSLEYLKVSYGALPTNALSDYIEQKIAMFKVNSYTDNNRQTQVPLEGYAQ</sequence>
<proteinExistence type="predicted"/>
<name>A0A8S2YWN0_9BILA</name>
<evidence type="ECO:0000313" key="1">
    <source>
        <dbReference type="EMBL" id="CAF4583609.1"/>
    </source>
</evidence>
<evidence type="ECO:0000313" key="2">
    <source>
        <dbReference type="Proteomes" id="UP000681722"/>
    </source>
</evidence>
<protein>
    <submittedName>
        <fullName evidence="1">Uncharacterized protein</fullName>
    </submittedName>
</protein>